<protein>
    <submittedName>
        <fullName evidence="1">Uncharacterized protein</fullName>
    </submittedName>
</protein>
<dbReference type="RefSeq" id="WP_378269350.1">
    <property type="nucleotide sequence ID" value="NZ_JBHUKR010000021.1"/>
</dbReference>
<keyword evidence="2" id="KW-1185">Reference proteome</keyword>
<accession>A0ABW5G2A5</accession>
<reference evidence="2" key="1">
    <citation type="journal article" date="2019" name="Int. J. Syst. Evol. Microbiol.">
        <title>The Global Catalogue of Microorganisms (GCM) 10K type strain sequencing project: providing services to taxonomists for standard genome sequencing and annotation.</title>
        <authorList>
            <consortium name="The Broad Institute Genomics Platform"/>
            <consortium name="The Broad Institute Genome Sequencing Center for Infectious Disease"/>
            <person name="Wu L."/>
            <person name="Ma J."/>
        </authorList>
    </citation>
    <scope>NUCLEOTIDE SEQUENCE [LARGE SCALE GENOMIC DNA]</scope>
    <source>
        <strain evidence="2">CGMCC 4.7645</strain>
    </source>
</reference>
<evidence type="ECO:0000313" key="1">
    <source>
        <dbReference type="EMBL" id="MFD2421002.1"/>
    </source>
</evidence>
<proteinExistence type="predicted"/>
<organism evidence="1 2">
    <name type="scientific">Amycolatopsis pigmentata</name>
    <dbReference type="NCBI Taxonomy" id="450801"/>
    <lineage>
        <taxon>Bacteria</taxon>
        <taxon>Bacillati</taxon>
        <taxon>Actinomycetota</taxon>
        <taxon>Actinomycetes</taxon>
        <taxon>Pseudonocardiales</taxon>
        <taxon>Pseudonocardiaceae</taxon>
        <taxon>Amycolatopsis</taxon>
    </lineage>
</organism>
<evidence type="ECO:0000313" key="2">
    <source>
        <dbReference type="Proteomes" id="UP001597417"/>
    </source>
</evidence>
<dbReference type="Proteomes" id="UP001597417">
    <property type="component" value="Unassembled WGS sequence"/>
</dbReference>
<name>A0ABW5G2A5_9PSEU</name>
<gene>
    <name evidence="1" type="ORF">ACFSXZ_32210</name>
</gene>
<comment type="caution">
    <text evidence="1">The sequence shown here is derived from an EMBL/GenBank/DDBJ whole genome shotgun (WGS) entry which is preliminary data.</text>
</comment>
<dbReference type="EMBL" id="JBHUKR010000021">
    <property type="protein sequence ID" value="MFD2421002.1"/>
    <property type="molecule type" value="Genomic_DNA"/>
</dbReference>
<sequence length="187" mass="20886">MRTLTALLGRFDEDRAARFRGLVLGQLVRAARGPHDPGLVHLFLMPPKPGQTKFSIYETNQPLNLEVPVPEAIRQALHTLHQFECDPRIVPGADQAWRAVDAQQTAFYLGTGARFAYSGPNPAATTIARLVDHTAFYFSLDEWQRPVVLQVSAATILNDEPFPVTREVRATREPPFVLVDTIVGFLR</sequence>